<name>A0A2W7QTV0_9RHOB</name>
<sequence>MSPPLIDQIFRLSRGRGLVAPAALERLATPLVWMHSDQPRAAQLLAALSETLLQRAPGFSVLLTQPEGADVPPDLPGRVCIPLPADEPALAHWLLARHEPSVVLIAAQDIPAAMITALGRGSVPVILAEVDAPRFASRWARVPGFARTVLGHVTTVCLTSDAARGAWQEAGLADAALIPCGRLSATPVALGCNESEREELAESFRHRTVWLAVGVPEREEEAVLAAHREALRESHRLALILHPADPTRGPVLRDMFAGQFMTALRSEDDLITPETQVYIADTEGERGLWYRLAVACFLGGSLGGEGACFSPMEAGGLGCAIVHGRMFGRFSEPFDMLREARATRMIQSADALGSAICAALRPEQAANQAHRAWQVISGGSEATETVIGAVLAAAAKAEAG</sequence>
<comment type="pathway">
    <text evidence="2 8">Bacterial outer membrane biogenesis; LPS core biosynthesis.</text>
</comment>
<keyword evidence="5 8" id="KW-0808">Transferase</keyword>
<dbReference type="Gene3D" id="3.40.50.11720">
    <property type="entry name" value="3-Deoxy-D-manno-octulosonic-acid transferase, N-terminal domain"/>
    <property type="match status" value="1"/>
</dbReference>
<evidence type="ECO:0000259" key="9">
    <source>
        <dbReference type="Pfam" id="PF04413"/>
    </source>
</evidence>
<dbReference type="PANTHER" id="PTHR42755:SF1">
    <property type="entry name" value="3-DEOXY-D-MANNO-OCTULOSONIC ACID TRANSFERASE, MITOCHONDRIAL-RELATED"/>
    <property type="match status" value="1"/>
</dbReference>
<evidence type="ECO:0000256" key="5">
    <source>
        <dbReference type="ARBA" id="ARBA00022679"/>
    </source>
</evidence>
<dbReference type="InterPro" id="IPR038107">
    <property type="entry name" value="Glycos_transf_N_sf"/>
</dbReference>
<comment type="caution">
    <text evidence="10">The sequence shown here is derived from an EMBL/GenBank/DDBJ whole genome shotgun (WGS) entry which is preliminary data.</text>
</comment>
<evidence type="ECO:0000313" key="11">
    <source>
        <dbReference type="Proteomes" id="UP000249364"/>
    </source>
</evidence>
<dbReference type="PANTHER" id="PTHR42755">
    <property type="entry name" value="3-DEOXY-MANNO-OCTULOSONATE CYTIDYLYLTRANSFERASE"/>
    <property type="match status" value="1"/>
</dbReference>
<organism evidence="10 11">
    <name type="scientific">Roseinatronobacter thiooxidans</name>
    <dbReference type="NCBI Taxonomy" id="121821"/>
    <lineage>
        <taxon>Bacteria</taxon>
        <taxon>Pseudomonadati</taxon>
        <taxon>Pseudomonadota</taxon>
        <taxon>Alphaproteobacteria</taxon>
        <taxon>Rhodobacterales</taxon>
        <taxon>Paracoccaceae</taxon>
        <taxon>Roseinatronobacter</taxon>
    </lineage>
</organism>
<dbReference type="OrthoDB" id="9789797at2"/>
<keyword evidence="8" id="KW-0448">Lipopolysaccharide biosynthesis</keyword>
<keyword evidence="8" id="KW-1003">Cell membrane</keyword>
<reference evidence="10 11" key="1">
    <citation type="submission" date="2018-06" db="EMBL/GenBank/DDBJ databases">
        <title>Genomic Encyclopedia of Archaeal and Bacterial Type Strains, Phase II (KMG-II): from individual species to whole genera.</title>
        <authorList>
            <person name="Goeker M."/>
        </authorList>
    </citation>
    <scope>NUCLEOTIDE SEQUENCE [LARGE SCALE GENOMIC DNA]</scope>
    <source>
        <strain evidence="10 11">DSM 13087</strain>
    </source>
</reference>
<evidence type="ECO:0000313" key="10">
    <source>
        <dbReference type="EMBL" id="PZX47137.1"/>
    </source>
</evidence>
<comment type="catalytic activity">
    <reaction evidence="7 8">
        <text>lipid IVA (E. coli) + CMP-3-deoxy-beta-D-manno-octulosonate = alpha-Kdo-(2-&gt;6)-lipid IVA (E. coli) + CMP + H(+)</text>
        <dbReference type="Rhea" id="RHEA:28066"/>
        <dbReference type="ChEBI" id="CHEBI:15378"/>
        <dbReference type="ChEBI" id="CHEBI:58603"/>
        <dbReference type="ChEBI" id="CHEBI:60364"/>
        <dbReference type="ChEBI" id="CHEBI:60377"/>
        <dbReference type="ChEBI" id="CHEBI:85987"/>
        <dbReference type="EC" id="2.4.99.12"/>
    </reaction>
</comment>
<evidence type="ECO:0000256" key="2">
    <source>
        <dbReference type="ARBA" id="ARBA00004713"/>
    </source>
</evidence>
<dbReference type="UniPathway" id="UPA00958"/>
<evidence type="ECO:0000256" key="7">
    <source>
        <dbReference type="ARBA" id="ARBA00049183"/>
    </source>
</evidence>
<keyword evidence="11" id="KW-1185">Reference proteome</keyword>
<dbReference type="STRING" id="121821.GCA_001870675_02792"/>
<dbReference type="Pfam" id="PF04413">
    <property type="entry name" value="Glycos_transf_N"/>
    <property type="match status" value="1"/>
</dbReference>
<evidence type="ECO:0000256" key="8">
    <source>
        <dbReference type="RuleBase" id="RU365103"/>
    </source>
</evidence>
<dbReference type="InterPro" id="IPR039901">
    <property type="entry name" value="Kdotransferase"/>
</dbReference>
<dbReference type="InterPro" id="IPR007507">
    <property type="entry name" value="Glycos_transf_N"/>
</dbReference>
<evidence type="ECO:0000256" key="1">
    <source>
        <dbReference type="ARBA" id="ARBA00003394"/>
    </source>
</evidence>
<dbReference type="AlphaFoldDB" id="A0A2W7QTV0"/>
<dbReference type="GO" id="GO:0009244">
    <property type="term" value="P:lipopolysaccharide core region biosynthetic process"/>
    <property type="evidence" value="ECO:0007669"/>
    <property type="project" value="UniProtKB-UniRule"/>
</dbReference>
<dbReference type="GO" id="GO:0043842">
    <property type="term" value="F:Kdo transferase activity"/>
    <property type="evidence" value="ECO:0007669"/>
    <property type="project" value="UniProtKB-EC"/>
</dbReference>
<comment type="function">
    <text evidence="1 8">Involved in lipopolysaccharide (LPS) biosynthesis. Catalyzes the transfer of 3-deoxy-D-manno-octulosonate (Kdo) residue(s) from CMP-Kdo to lipid IV(A), the tetraacyldisaccharide-1,4'-bisphosphate precursor of lipid A.</text>
</comment>
<gene>
    <name evidence="10" type="ORF">LY56_00431</name>
</gene>
<dbReference type="GO" id="GO:0005886">
    <property type="term" value="C:plasma membrane"/>
    <property type="evidence" value="ECO:0007669"/>
    <property type="project" value="UniProtKB-SubCell"/>
</dbReference>
<proteinExistence type="inferred from homology"/>
<dbReference type="RefSeq" id="WP_071470552.1">
    <property type="nucleotide sequence ID" value="NZ_MEHT01000044.1"/>
</dbReference>
<comment type="subcellular location">
    <subcellularLocation>
        <location evidence="8">Cell membrane</location>
    </subcellularLocation>
</comment>
<dbReference type="Proteomes" id="UP000249364">
    <property type="component" value="Unassembled WGS sequence"/>
</dbReference>
<feature type="domain" description="3-deoxy-D-manno-octulosonic-acid transferase N-terminal" evidence="9">
    <location>
        <begin position="27"/>
        <end position="177"/>
    </location>
</feature>
<accession>A0A2W7QTV0</accession>
<dbReference type="Gene3D" id="3.40.50.2000">
    <property type="entry name" value="Glycogen Phosphorylase B"/>
    <property type="match status" value="1"/>
</dbReference>
<comment type="similarity">
    <text evidence="8">Belongs to the glycosyltransferase group 1 family.</text>
</comment>
<dbReference type="EMBL" id="QKZQ01000002">
    <property type="protein sequence ID" value="PZX47137.1"/>
    <property type="molecule type" value="Genomic_DNA"/>
</dbReference>
<keyword evidence="8" id="KW-0472">Membrane</keyword>
<evidence type="ECO:0000256" key="4">
    <source>
        <dbReference type="ARBA" id="ARBA00019077"/>
    </source>
</evidence>
<evidence type="ECO:0000256" key="3">
    <source>
        <dbReference type="ARBA" id="ARBA00012621"/>
    </source>
</evidence>
<dbReference type="EC" id="2.4.99.12" evidence="3 8"/>
<evidence type="ECO:0000256" key="6">
    <source>
        <dbReference type="ARBA" id="ARBA00031445"/>
    </source>
</evidence>
<dbReference type="GO" id="GO:0009245">
    <property type="term" value="P:lipid A biosynthetic process"/>
    <property type="evidence" value="ECO:0007669"/>
    <property type="project" value="TreeGrafter"/>
</dbReference>
<protein>
    <recommendedName>
        <fullName evidence="4 8">3-deoxy-D-manno-octulosonic acid transferase</fullName>
        <shortName evidence="8">Kdo transferase</shortName>
        <ecNumber evidence="3 8">2.4.99.12</ecNumber>
    </recommendedName>
    <alternativeName>
        <fullName evidence="6 8">Lipid IV(A) 3-deoxy-D-manno-octulosonic acid transferase</fullName>
    </alternativeName>
</protein>